<dbReference type="OrthoDB" id="2865258at2759"/>
<keyword evidence="1" id="KW-1185">Reference proteome</keyword>
<evidence type="ECO:0000313" key="2">
    <source>
        <dbReference type="RefSeq" id="XP_033800389.1"/>
    </source>
</evidence>
<reference evidence="2 3" key="1">
    <citation type="submission" date="2025-04" db="UniProtKB">
        <authorList>
            <consortium name="RefSeq"/>
        </authorList>
    </citation>
    <scope>IDENTIFICATION</scope>
</reference>
<accession>A0A6P8QX49</accession>
<dbReference type="RefSeq" id="XP_033800390.1">
    <property type="nucleotide sequence ID" value="XM_033944499.1"/>
</dbReference>
<dbReference type="KEGG" id="gsh:117360564"/>
<protein>
    <submittedName>
        <fullName evidence="2 3">Protein CXorf40A-like isoform X1</fullName>
    </submittedName>
</protein>
<dbReference type="InterPro" id="IPR015947">
    <property type="entry name" value="PUA-like_sf"/>
</dbReference>
<name>A0A6P8QX49_GEOSA</name>
<dbReference type="PANTHER" id="PTHR31666:SF0">
    <property type="entry name" value="PROTEIN EOLA1-RELATED"/>
    <property type="match status" value="1"/>
</dbReference>
<sequence length="217" mass="24871">MRIGCLSFRQPYAGLILNGVKTIETRWRPLLADYKNCTLAVHIAYKDWEDEAWRDVLLNRLGMTPGQIEELIDNGETFGRGVIAGVRFQRIVHNDSQIFFLNTETPRWILASGLVDIGETWQCSEDLSPEELGELESKALLTGLEQKYLTVVSNPRWLLEPLPTRGAKDIWKGETKKAVLAYVCYTSALSIVGRLSWKSLSFRHHPIRVLFQKLHCW</sequence>
<dbReference type="RefSeq" id="XP_033800389.1">
    <property type="nucleotide sequence ID" value="XM_033944498.1"/>
</dbReference>
<proteinExistence type="predicted"/>
<dbReference type="PANTHER" id="PTHR31666">
    <property type="entry name" value="PROTEIN CXORF40A-RELATED"/>
    <property type="match status" value="1"/>
</dbReference>
<dbReference type="SUPFAM" id="SSF88697">
    <property type="entry name" value="PUA domain-like"/>
    <property type="match status" value="1"/>
</dbReference>
<dbReference type="GeneID" id="117360564"/>
<dbReference type="InterPro" id="IPR033615">
    <property type="entry name" value="EOLA1/EOLA2"/>
</dbReference>
<dbReference type="AlphaFoldDB" id="A0A6P8QX49"/>
<evidence type="ECO:0000313" key="1">
    <source>
        <dbReference type="Proteomes" id="UP000515159"/>
    </source>
</evidence>
<organism evidence="1 3">
    <name type="scientific">Geotrypetes seraphini</name>
    <name type="common">Gaboon caecilian</name>
    <name type="synonym">Caecilia seraphini</name>
    <dbReference type="NCBI Taxonomy" id="260995"/>
    <lineage>
        <taxon>Eukaryota</taxon>
        <taxon>Metazoa</taxon>
        <taxon>Chordata</taxon>
        <taxon>Craniata</taxon>
        <taxon>Vertebrata</taxon>
        <taxon>Euteleostomi</taxon>
        <taxon>Amphibia</taxon>
        <taxon>Gymnophiona</taxon>
        <taxon>Geotrypetes</taxon>
    </lineage>
</organism>
<dbReference type="Proteomes" id="UP000515159">
    <property type="component" value="Chromosome 5"/>
</dbReference>
<gene>
    <name evidence="2 3" type="primary">LOC117360564</name>
</gene>
<evidence type="ECO:0000313" key="3">
    <source>
        <dbReference type="RefSeq" id="XP_033800390.1"/>
    </source>
</evidence>